<name>A0A9K3H302_HELAN</name>
<comment type="caution">
    <text evidence="3">The sequence shown here is derived from an EMBL/GenBank/DDBJ whole genome shotgun (WGS) entry which is preliminary data.</text>
</comment>
<evidence type="ECO:0000256" key="2">
    <source>
        <dbReference type="SAM" id="MobiDB-lite"/>
    </source>
</evidence>
<organism evidence="3 4">
    <name type="scientific">Helianthus annuus</name>
    <name type="common">Common sunflower</name>
    <dbReference type="NCBI Taxonomy" id="4232"/>
    <lineage>
        <taxon>Eukaryota</taxon>
        <taxon>Viridiplantae</taxon>
        <taxon>Streptophyta</taxon>
        <taxon>Embryophyta</taxon>
        <taxon>Tracheophyta</taxon>
        <taxon>Spermatophyta</taxon>
        <taxon>Magnoliopsida</taxon>
        <taxon>eudicotyledons</taxon>
        <taxon>Gunneridae</taxon>
        <taxon>Pentapetalae</taxon>
        <taxon>asterids</taxon>
        <taxon>campanulids</taxon>
        <taxon>Asterales</taxon>
        <taxon>Asteraceae</taxon>
        <taxon>Asteroideae</taxon>
        <taxon>Heliantheae alliance</taxon>
        <taxon>Heliantheae</taxon>
        <taxon>Helianthus</taxon>
    </lineage>
</organism>
<dbReference type="Gramene" id="mRNA:HanXRQr2_Chr15g0689281">
    <property type="protein sequence ID" value="mRNA:HanXRQr2_Chr15g0689281"/>
    <property type="gene ID" value="HanXRQr2_Chr15g0689281"/>
</dbReference>
<keyword evidence="4" id="KW-1185">Reference proteome</keyword>
<protein>
    <submittedName>
        <fullName evidence="3">Uncharacterized protein</fullName>
    </submittedName>
</protein>
<gene>
    <name evidence="3" type="ORF">HanXRQr2_Chr15g0689281</name>
</gene>
<evidence type="ECO:0000313" key="3">
    <source>
        <dbReference type="EMBL" id="KAF5764203.1"/>
    </source>
</evidence>
<keyword evidence="1" id="KW-0175">Coiled coil</keyword>
<feature type="region of interest" description="Disordered" evidence="2">
    <location>
        <begin position="295"/>
        <end position="340"/>
    </location>
</feature>
<feature type="coiled-coil region" evidence="1">
    <location>
        <begin position="373"/>
        <end position="400"/>
    </location>
</feature>
<feature type="coiled-coil region" evidence="1">
    <location>
        <begin position="454"/>
        <end position="527"/>
    </location>
</feature>
<dbReference type="PANTHER" id="PTHR31099">
    <property type="entry name" value="OS06G0165300 PROTEIN"/>
    <property type="match status" value="1"/>
</dbReference>
<sequence length="630" mass="69284">MGFFSFRQRDHTLKLMIPPKGMTKWKTKFFYVKAAAITVKLQFRNMTGTIITENISVPKADTVDWFPRLRIIGWVKLDNRQLWVLRMMLGRMSRKTRPVLREKNGEEAPLWRTFCPDFKGKVEIVACADGEEGLNRTIIDNFRLPDRAALEAMLPEGKGGVAVAGGSSVGTKPIDNKKRKGDAPVAGGHKAPKLRKTRATAIPKPKPAVTTGKLIICYTSVVVPVLTDRCVLFCVEAREEPVSLFATPHSSPKVADVEVQKEGRRNPSIEVVSGGGTPPSVHVEETAGETIADTLDSSNNLIDPHDAEGQGGEKPKSPVAEKPSSSTAAGTGVDDQPSIQPGETELEFYYRSYAVERGLDYHRPPWNETIQLRAEAEAMVKAAREGAEQLEKDKAAFEKLKQTETWAASAGLKQVRSIAKLLSDERKGWREACARENEKLFRVRQEFSNLKAANAALVKEKAAAEAAVKEAEARGAKVLEEADADRARLNKVVEELKIEVQNRVTIIEKVSARATEAEARARETEGARDGLATSLSQVTVDHRWMREHGIGHSRFTNERSGFHGVDTEAVYAAAVDAYNNLAISALDDIEKCLEAEDYVDRLRLLFDIPEEDEGAGGAKNDAGTSGLKAY</sequence>
<accession>A0A9K3H302</accession>
<evidence type="ECO:0000313" key="4">
    <source>
        <dbReference type="Proteomes" id="UP000215914"/>
    </source>
</evidence>
<reference evidence="3" key="2">
    <citation type="submission" date="2020-06" db="EMBL/GenBank/DDBJ databases">
        <title>Helianthus annuus Genome sequencing and assembly Release 2.</title>
        <authorList>
            <person name="Gouzy J."/>
            <person name="Langlade N."/>
            <person name="Munos S."/>
        </authorList>
    </citation>
    <scope>NUCLEOTIDE SEQUENCE</scope>
    <source>
        <tissue evidence="3">Leaves</tissue>
    </source>
</reference>
<feature type="compositionally biased region" description="Basic and acidic residues" evidence="2">
    <location>
        <begin position="255"/>
        <end position="267"/>
    </location>
</feature>
<reference evidence="3" key="1">
    <citation type="journal article" date="2017" name="Nature">
        <title>The sunflower genome provides insights into oil metabolism, flowering and Asterid evolution.</title>
        <authorList>
            <person name="Badouin H."/>
            <person name="Gouzy J."/>
            <person name="Grassa C.J."/>
            <person name="Murat F."/>
            <person name="Staton S.E."/>
            <person name="Cottret L."/>
            <person name="Lelandais-Briere C."/>
            <person name="Owens G.L."/>
            <person name="Carrere S."/>
            <person name="Mayjonade B."/>
            <person name="Legrand L."/>
            <person name="Gill N."/>
            <person name="Kane N.C."/>
            <person name="Bowers J.E."/>
            <person name="Hubner S."/>
            <person name="Bellec A."/>
            <person name="Berard A."/>
            <person name="Berges H."/>
            <person name="Blanchet N."/>
            <person name="Boniface M.C."/>
            <person name="Brunel D."/>
            <person name="Catrice O."/>
            <person name="Chaidir N."/>
            <person name="Claudel C."/>
            <person name="Donnadieu C."/>
            <person name="Faraut T."/>
            <person name="Fievet G."/>
            <person name="Helmstetter N."/>
            <person name="King M."/>
            <person name="Knapp S.J."/>
            <person name="Lai Z."/>
            <person name="Le Paslier M.C."/>
            <person name="Lippi Y."/>
            <person name="Lorenzon L."/>
            <person name="Mandel J.R."/>
            <person name="Marage G."/>
            <person name="Marchand G."/>
            <person name="Marquand E."/>
            <person name="Bret-Mestries E."/>
            <person name="Morien E."/>
            <person name="Nambeesan S."/>
            <person name="Nguyen T."/>
            <person name="Pegot-Espagnet P."/>
            <person name="Pouilly N."/>
            <person name="Raftis F."/>
            <person name="Sallet E."/>
            <person name="Schiex T."/>
            <person name="Thomas J."/>
            <person name="Vandecasteele C."/>
            <person name="Vares D."/>
            <person name="Vear F."/>
            <person name="Vautrin S."/>
            <person name="Crespi M."/>
            <person name="Mangin B."/>
            <person name="Burke J.M."/>
            <person name="Salse J."/>
            <person name="Munos S."/>
            <person name="Vincourt P."/>
            <person name="Rieseberg L.H."/>
            <person name="Langlade N.B."/>
        </authorList>
    </citation>
    <scope>NUCLEOTIDE SEQUENCE</scope>
    <source>
        <tissue evidence="3">Leaves</tissue>
    </source>
</reference>
<feature type="region of interest" description="Disordered" evidence="2">
    <location>
        <begin position="247"/>
        <end position="282"/>
    </location>
</feature>
<feature type="region of interest" description="Disordered" evidence="2">
    <location>
        <begin position="168"/>
        <end position="198"/>
    </location>
</feature>
<proteinExistence type="predicted"/>
<dbReference type="AlphaFoldDB" id="A0A9K3H302"/>
<dbReference type="PANTHER" id="PTHR31099:SF49">
    <property type="entry name" value="MYOSIN HEAVY CHAIN-LIKE PROTEIN"/>
    <property type="match status" value="1"/>
</dbReference>
<evidence type="ECO:0000256" key="1">
    <source>
        <dbReference type="SAM" id="Coils"/>
    </source>
</evidence>
<feature type="compositionally biased region" description="Basic and acidic residues" evidence="2">
    <location>
        <begin position="303"/>
        <end position="316"/>
    </location>
</feature>
<dbReference type="EMBL" id="MNCJ02000330">
    <property type="protein sequence ID" value="KAF5764203.1"/>
    <property type="molecule type" value="Genomic_DNA"/>
</dbReference>
<dbReference type="Proteomes" id="UP000215914">
    <property type="component" value="Unassembled WGS sequence"/>
</dbReference>